<name>A0A1H2QUE2_9RHOB</name>
<sequence>MILFPGRRFVRRFYLGDPVVQRAKTLQIIRCSHADPFRKLLRKLEAGRHRVKRETREAVWHNQLINIGLSNLVQEIAAARRRL</sequence>
<evidence type="ECO:0000313" key="1">
    <source>
        <dbReference type="EMBL" id="SDW10254.1"/>
    </source>
</evidence>
<keyword evidence="2" id="KW-1185">Reference proteome</keyword>
<accession>A0A1H2QUE2</accession>
<reference evidence="1 2" key="1">
    <citation type="submission" date="2016-10" db="EMBL/GenBank/DDBJ databases">
        <authorList>
            <person name="de Groot N.N."/>
        </authorList>
    </citation>
    <scope>NUCLEOTIDE SEQUENCE [LARGE SCALE GENOMIC DNA]</scope>
    <source>
        <strain evidence="1 2">CGMCC 1.8894</strain>
    </source>
</reference>
<organism evidence="1 2">
    <name type="scientific">Roseicitreum antarcticum</name>
    <dbReference type="NCBI Taxonomy" id="564137"/>
    <lineage>
        <taxon>Bacteria</taxon>
        <taxon>Pseudomonadati</taxon>
        <taxon>Pseudomonadota</taxon>
        <taxon>Alphaproteobacteria</taxon>
        <taxon>Rhodobacterales</taxon>
        <taxon>Paracoccaceae</taxon>
        <taxon>Roseicitreum</taxon>
    </lineage>
</organism>
<evidence type="ECO:0000313" key="2">
    <source>
        <dbReference type="Proteomes" id="UP000198539"/>
    </source>
</evidence>
<dbReference type="AlphaFoldDB" id="A0A1H2QUE2"/>
<dbReference type="Proteomes" id="UP000198539">
    <property type="component" value="Unassembled WGS sequence"/>
</dbReference>
<dbReference type="STRING" id="564137.SAMN04488238_10197"/>
<dbReference type="EMBL" id="FNOM01000001">
    <property type="protein sequence ID" value="SDW10254.1"/>
    <property type="molecule type" value="Genomic_DNA"/>
</dbReference>
<protein>
    <submittedName>
        <fullName evidence="1">Uncharacterized protein</fullName>
    </submittedName>
</protein>
<gene>
    <name evidence="1" type="ORF">SAMN04488238_10197</name>
</gene>
<proteinExistence type="predicted"/>